<feature type="transmembrane region" description="Helical" evidence="7">
    <location>
        <begin position="123"/>
        <end position="146"/>
    </location>
</feature>
<dbReference type="OrthoDB" id="9808602at2"/>
<dbReference type="RefSeq" id="WP_087145666.1">
    <property type="nucleotide sequence ID" value="NZ_FUKJ01000023.1"/>
</dbReference>
<dbReference type="InterPro" id="IPR017475">
    <property type="entry name" value="EPS_sugar_tfrase"/>
</dbReference>
<dbReference type="EMBL" id="FUKJ01000023">
    <property type="protein sequence ID" value="SJM89506.1"/>
    <property type="molecule type" value="Genomic_DNA"/>
</dbReference>
<feature type="transmembrane region" description="Helical" evidence="7">
    <location>
        <begin position="28"/>
        <end position="50"/>
    </location>
</feature>
<sequence>MLKNFLSYFNVIKHFNCSAVSGKVATSFLMAMEGLIVWISGTVTCVFIFQGSTENYLTHQLLIMLVSLLVIGLFYISNLYDFNSTADAIEKDKRIVGMIRGITLIFFMVMLCSFNVSTFSQQWLFVWGLVTLVTLCLERASVYYLLKVLALNGHLTRQIVIFGVNGFTGEFMDAVQNDRSPWVKVTGLFDDRLGRTPATVNGSPVVGNIDELVRYVRDNRCYEVFVLLPLDARARIDEISMKLKLLPVPVRLIPSVSMHGYTNHKIEYFNGIPTLEILNKPLSDWDYLIKLAEDRLLGLFFCLLLAPVYLLISIMIKMDSPGPVFFKQKRYGYNNRLIEVYKFRSMYVNQADIDAKKLVTRDDPRVTKLGAFLRRSSLDEIPQFFNVLKGEMSIVGPRPHALSASAEGKLYEVAVAGYAERHKVKPGVTGWAQVNGWRGETDTEEKILKRVEYDIDYIKNWSLFLDLFIIFRTVFVVLDQKNAY</sequence>
<evidence type="ECO:0000256" key="5">
    <source>
        <dbReference type="ARBA" id="ARBA00022989"/>
    </source>
</evidence>
<dbReference type="PANTHER" id="PTHR30576:SF0">
    <property type="entry name" value="UNDECAPRENYL-PHOSPHATE N-ACETYLGALACTOSAMINYL 1-PHOSPHATE TRANSFERASE-RELATED"/>
    <property type="match status" value="1"/>
</dbReference>
<evidence type="ECO:0000256" key="3">
    <source>
        <dbReference type="ARBA" id="ARBA00022679"/>
    </source>
</evidence>
<dbReference type="NCBIfam" id="TIGR03023">
    <property type="entry name" value="WcaJ_sugtrans"/>
    <property type="match status" value="1"/>
</dbReference>
<feature type="transmembrane region" description="Helical" evidence="7">
    <location>
        <begin position="97"/>
        <end position="117"/>
    </location>
</feature>
<dbReference type="GO" id="GO:0016780">
    <property type="term" value="F:phosphotransferase activity, for other substituted phosphate groups"/>
    <property type="evidence" value="ECO:0007669"/>
    <property type="project" value="TreeGrafter"/>
</dbReference>
<comment type="subcellular location">
    <subcellularLocation>
        <location evidence="1">Membrane</location>
        <topology evidence="1">Multi-pass membrane protein</topology>
    </subcellularLocation>
</comment>
<keyword evidence="6 7" id="KW-0472">Membrane</keyword>
<evidence type="ECO:0000313" key="10">
    <source>
        <dbReference type="Proteomes" id="UP000195442"/>
    </source>
</evidence>
<evidence type="ECO:0000256" key="1">
    <source>
        <dbReference type="ARBA" id="ARBA00004141"/>
    </source>
</evidence>
<feature type="domain" description="Bacterial sugar transferase" evidence="8">
    <location>
        <begin position="291"/>
        <end position="478"/>
    </location>
</feature>
<evidence type="ECO:0000256" key="4">
    <source>
        <dbReference type="ARBA" id="ARBA00022692"/>
    </source>
</evidence>
<evidence type="ECO:0000259" key="8">
    <source>
        <dbReference type="Pfam" id="PF02397"/>
    </source>
</evidence>
<dbReference type="Gene3D" id="3.40.50.720">
    <property type="entry name" value="NAD(P)-binding Rossmann-like Domain"/>
    <property type="match status" value="1"/>
</dbReference>
<accession>A0A1R4GZX6</accession>
<reference evidence="10" key="1">
    <citation type="submission" date="2017-02" db="EMBL/GenBank/DDBJ databases">
        <authorList>
            <person name="Daims H."/>
        </authorList>
    </citation>
    <scope>NUCLEOTIDE SEQUENCE [LARGE SCALE GENOMIC DNA]</scope>
</reference>
<evidence type="ECO:0000256" key="6">
    <source>
        <dbReference type="ARBA" id="ARBA00023136"/>
    </source>
</evidence>
<proteinExistence type="inferred from homology"/>
<keyword evidence="3 9" id="KW-0808">Transferase</keyword>
<protein>
    <submittedName>
        <fullName evidence="9">Undecaprenyl-phosphate glucose phosphotransferase</fullName>
    </submittedName>
</protein>
<feature type="transmembrane region" description="Helical" evidence="7">
    <location>
        <begin position="296"/>
        <end position="316"/>
    </location>
</feature>
<gene>
    <name evidence="9" type="ORF">CRENPOLYSF2_1190005</name>
</gene>
<keyword evidence="10" id="KW-1185">Reference proteome</keyword>
<dbReference type="Pfam" id="PF02397">
    <property type="entry name" value="Bac_transf"/>
    <property type="match status" value="1"/>
</dbReference>
<keyword evidence="4 7" id="KW-0812">Transmembrane</keyword>
<dbReference type="Proteomes" id="UP000195442">
    <property type="component" value="Unassembled WGS sequence"/>
</dbReference>
<dbReference type="PANTHER" id="PTHR30576">
    <property type="entry name" value="COLANIC BIOSYNTHESIS UDP-GLUCOSE LIPID CARRIER TRANSFERASE"/>
    <property type="match status" value="1"/>
</dbReference>
<dbReference type="NCBIfam" id="TIGR03025">
    <property type="entry name" value="EPS_sugtrans"/>
    <property type="match status" value="1"/>
</dbReference>
<evidence type="ECO:0000313" key="9">
    <source>
        <dbReference type="EMBL" id="SJM89506.1"/>
    </source>
</evidence>
<organism evidence="9 10">
    <name type="scientific">Crenothrix polyspora</name>
    <dbReference type="NCBI Taxonomy" id="360316"/>
    <lineage>
        <taxon>Bacteria</taxon>
        <taxon>Pseudomonadati</taxon>
        <taxon>Pseudomonadota</taxon>
        <taxon>Gammaproteobacteria</taxon>
        <taxon>Methylococcales</taxon>
        <taxon>Crenotrichaceae</taxon>
        <taxon>Crenothrix</taxon>
    </lineage>
</organism>
<keyword evidence="5 7" id="KW-1133">Transmembrane helix</keyword>
<name>A0A1R4GZX6_9GAMM</name>
<feature type="transmembrane region" description="Helical" evidence="7">
    <location>
        <begin position="56"/>
        <end position="76"/>
    </location>
</feature>
<dbReference type="InterPro" id="IPR003362">
    <property type="entry name" value="Bact_transf"/>
</dbReference>
<dbReference type="InterPro" id="IPR017473">
    <property type="entry name" value="Undecaprenyl-P_gluc_Ptfrase"/>
</dbReference>
<comment type="similarity">
    <text evidence="2">Belongs to the bacterial sugar transferase family.</text>
</comment>
<dbReference type="GO" id="GO:0016020">
    <property type="term" value="C:membrane"/>
    <property type="evidence" value="ECO:0007669"/>
    <property type="project" value="UniProtKB-SubCell"/>
</dbReference>
<evidence type="ECO:0000256" key="7">
    <source>
        <dbReference type="SAM" id="Phobius"/>
    </source>
</evidence>
<evidence type="ECO:0000256" key="2">
    <source>
        <dbReference type="ARBA" id="ARBA00006464"/>
    </source>
</evidence>
<dbReference type="Pfam" id="PF13727">
    <property type="entry name" value="CoA_binding_3"/>
    <property type="match status" value="1"/>
</dbReference>
<dbReference type="AlphaFoldDB" id="A0A1R4GZX6"/>